<evidence type="ECO:0008006" key="7">
    <source>
        <dbReference type="Google" id="ProtNLM"/>
    </source>
</evidence>
<evidence type="ECO:0000256" key="4">
    <source>
        <dbReference type="ARBA" id="ARBA00023002"/>
    </source>
</evidence>
<evidence type="ECO:0000256" key="3">
    <source>
        <dbReference type="ARBA" id="ARBA00022827"/>
    </source>
</evidence>
<proteinExistence type="inferred from homology"/>
<keyword evidence="2" id="KW-0285">Flavoprotein</keyword>
<dbReference type="PANTHER" id="PTHR42877">
    <property type="entry name" value="L-ORNITHINE N(5)-MONOOXYGENASE-RELATED"/>
    <property type="match status" value="1"/>
</dbReference>
<keyword evidence="3" id="KW-0274">FAD</keyword>
<dbReference type="InterPro" id="IPR051209">
    <property type="entry name" value="FAD-bind_Monooxygenase_sf"/>
</dbReference>
<dbReference type="InterPro" id="IPR036188">
    <property type="entry name" value="FAD/NAD-bd_sf"/>
</dbReference>
<gene>
    <name evidence="5" type="ORF">LTR09_008029</name>
</gene>
<dbReference type="Pfam" id="PF00743">
    <property type="entry name" value="FMO-like"/>
    <property type="match status" value="1"/>
</dbReference>
<sequence length="636" mass="73548">MGYLMTAAPIWNGEVTIPSYTLSEAVIMGIKHDAPEPNVFTRDDGTQVDRETIVADRDGMLIPEEDEHGYRIREEPYGTKRKVRVVLMGAAASTLNFLKKAEEQMENLDITVYEKNHDVGGTWLENRYPGCACDIPSVNYQFSWKIKLWTHYYSYSPEIWRYLKDIFDENDFINKYIKLKHKIERAEWNNEKARWILQVRDIEKDTVFEDEVEYFINAGGVLNNFKWPTIKGLDQYKGKLMHSAQYEEGYPLEGKKVAVLGAGSSGVQIVSKIQAKVDKLYHWIRNPIWITAGFAQTWAGKDGANFEYTDEQKKFLEENPKKYLEYRKQIENELNQRFKFILKGSEEAKIAREFSHDQMVRKLKGDARLCDKIIPKDFNPGCRRPTPAPGYLEALVADNACIFTDELQTLTEKGFIDHEGKEHEVDVIICATGFDTTWIPRFPFINGKGVDLKDLWTPNNVSSYLSIGVPTFPNHFSFCGPYGPLGHGSFMPLIEQWTKYMFDAISKAQVENIKSYTPRLDLSNQFRRHADLFLKRTAWTSPCSSWFKQGKTDGQAVVYPGSRLSFMHLMERPRYEDYEIEYWDDNRYAFLGNGFDTREYDGRDITNYLGLLNGEDVQPDYDEDLINTLAGWAVGK</sequence>
<accession>A0AAJ0DI09</accession>
<dbReference type="AlphaFoldDB" id="A0AAJ0DI09"/>
<dbReference type="EMBL" id="JAWDJX010000030">
    <property type="protein sequence ID" value="KAK3050663.1"/>
    <property type="molecule type" value="Genomic_DNA"/>
</dbReference>
<dbReference type="InterPro" id="IPR020946">
    <property type="entry name" value="Flavin_mOase-like"/>
</dbReference>
<dbReference type="Proteomes" id="UP001271007">
    <property type="component" value="Unassembled WGS sequence"/>
</dbReference>
<dbReference type="GO" id="GO:0004499">
    <property type="term" value="F:N,N-dimethylaniline monooxygenase activity"/>
    <property type="evidence" value="ECO:0007669"/>
    <property type="project" value="InterPro"/>
</dbReference>
<reference evidence="5" key="1">
    <citation type="submission" date="2023-04" db="EMBL/GenBank/DDBJ databases">
        <title>Black Yeasts Isolated from many extreme environments.</title>
        <authorList>
            <person name="Coleine C."/>
            <person name="Stajich J.E."/>
            <person name="Selbmann L."/>
        </authorList>
    </citation>
    <scope>NUCLEOTIDE SEQUENCE</scope>
    <source>
        <strain evidence="5">CCFEE 5312</strain>
    </source>
</reference>
<dbReference type="Gene3D" id="3.50.50.60">
    <property type="entry name" value="FAD/NAD(P)-binding domain"/>
    <property type="match status" value="2"/>
</dbReference>
<dbReference type="PANTHER" id="PTHR42877:SF7">
    <property type="entry name" value="FLAVIN-BINDING MONOOXYGENASE-RELATED"/>
    <property type="match status" value="1"/>
</dbReference>
<name>A0AAJ0DI09_9PEZI</name>
<comment type="similarity">
    <text evidence="1">Belongs to the FAD-binding monooxygenase family.</text>
</comment>
<dbReference type="SUPFAM" id="SSF51905">
    <property type="entry name" value="FAD/NAD(P)-binding domain"/>
    <property type="match status" value="3"/>
</dbReference>
<organism evidence="5 6">
    <name type="scientific">Extremus antarcticus</name>
    <dbReference type="NCBI Taxonomy" id="702011"/>
    <lineage>
        <taxon>Eukaryota</taxon>
        <taxon>Fungi</taxon>
        <taxon>Dikarya</taxon>
        <taxon>Ascomycota</taxon>
        <taxon>Pezizomycotina</taxon>
        <taxon>Dothideomycetes</taxon>
        <taxon>Dothideomycetidae</taxon>
        <taxon>Mycosphaerellales</taxon>
        <taxon>Extremaceae</taxon>
        <taxon>Extremus</taxon>
    </lineage>
</organism>
<comment type="caution">
    <text evidence="5">The sequence shown here is derived from an EMBL/GenBank/DDBJ whole genome shotgun (WGS) entry which is preliminary data.</text>
</comment>
<evidence type="ECO:0000313" key="5">
    <source>
        <dbReference type="EMBL" id="KAK3050663.1"/>
    </source>
</evidence>
<dbReference type="GO" id="GO:0050660">
    <property type="term" value="F:flavin adenine dinucleotide binding"/>
    <property type="evidence" value="ECO:0007669"/>
    <property type="project" value="InterPro"/>
</dbReference>
<keyword evidence="6" id="KW-1185">Reference proteome</keyword>
<dbReference type="GO" id="GO:0050661">
    <property type="term" value="F:NADP binding"/>
    <property type="evidence" value="ECO:0007669"/>
    <property type="project" value="InterPro"/>
</dbReference>
<keyword evidence="4" id="KW-0560">Oxidoreductase</keyword>
<evidence type="ECO:0000313" key="6">
    <source>
        <dbReference type="Proteomes" id="UP001271007"/>
    </source>
</evidence>
<evidence type="ECO:0000256" key="1">
    <source>
        <dbReference type="ARBA" id="ARBA00010139"/>
    </source>
</evidence>
<protein>
    <recommendedName>
        <fullName evidence="7">FAD/NAD(P)-binding domain-containing protein</fullName>
    </recommendedName>
</protein>
<evidence type="ECO:0000256" key="2">
    <source>
        <dbReference type="ARBA" id="ARBA00022630"/>
    </source>
</evidence>